<comment type="caution">
    <text evidence="1">The sequence shown here is derived from an EMBL/GenBank/DDBJ whole genome shotgun (WGS) entry which is preliminary data.</text>
</comment>
<evidence type="ECO:0008006" key="3">
    <source>
        <dbReference type="Google" id="ProtNLM"/>
    </source>
</evidence>
<dbReference type="Gene3D" id="3.80.10.10">
    <property type="entry name" value="Ribonuclease Inhibitor"/>
    <property type="match status" value="1"/>
</dbReference>
<dbReference type="InterPro" id="IPR032675">
    <property type="entry name" value="LRR_dom_sf"/>
</dbReference>
<sequence>MSSDPTSQPCDHLPDGTSLCDPTNPNACVPCRNIFKIENSLRALRDAIVSLETQRRNLQTQIIQKHNPPIHRIPPEIAGEVFKWCIPDDIFDLDFRATRSTHTFCSPLVISAVCRKWRDWAYSMPRLWNILPFYTAGLPVMPLELPNPIVVKKWIERAGQLPLSVTLHDPHDTPNDDLVLQVINALNQYSSRWQTLRFSGRPEIFSHLSNQIQNLPKIQGLYFECGSDFSIAGAEDDDGEFSSVDFPWERLTRLELRNAIVFSFFAFLRAAPNVIKFSFKLYNDCILGDTHFGPSTPIIHFHLREIVDSTYWGDMKYLDYIQCPSLESLITDEYQDSCLDSSILPFLQRSQCTLKILSLQLSSYPSASEMTLLCEEIPTLQTLNFTFEDLMPESVIKTFFLHLGEFSTISGRQVLRYLPNLRSLSLRVLENFSDWKILPDIFGYPTGQNPANYRPNLELIDIFSEWADALPLDCIDSMDKDTLTRFLWLEESGVKWKCYSYVGGKEELNNLRIGIVINVPLFFPQFKGPLSVSIAGNKPEEQSPGYVGLYTDSRPILCLKQTAAKTLQIICRNISEHLPIRRSHLLPQKPPILIIKAYVGIDEPITSNVHFNVSEMQDSFEKQQILHAPWHL</sequence>
<organism evidence="1 2">
    <name type="scientific">Pholiota conissans</name>
    <dbReference type="NCBI Taxonomy" id="109636"/>
    <lineage>
        <taxon>Eukaryota</taxon>
        <taxon>Fungi</taxon>
        <taxon>Dikarya</taxon>
        <taxon>Basidiomycota</taxon>
        <taxon>Agaricomycotina</taxon>
        <taxon>Agaricomycetes</taxon>
        <taxon>Agaricomycetidae</taxon>
        <taxon>Agaricales</taxon>
        <taxon>Agaricineae</taxon>
        <taxon>Strophariaceae</taxon>
        <taxon>Pholiota</taxon>
    </lineage>
</organism>
<protein>
    <recommendedName>
        <fullName evidence="3">F-box domain-containing protein</fullName>
    </recommendedName>
</protein>
<dbReference type="EMBL" id="MU155290">
    <property type="protein sequence ID" value="KAF9476548.1"/>
    <property type="molecule type" value="Genomic_DNA"/>
</dbReference>
<keyword evidence="2" id="KW-1185">Reference proteome</keyword>
<dbReference type="AlphaFoldDB" id="A0A9P5YWR5"/>
<dbReference type="Proteomes" id="UP000807469">
    <property type="component" value="Unassembled WGS sequence"/>
</dbReference>
<gene>
    <name evidence="1" type="ORF">BDN70DRAFT_923221</name>
</gene>
<proteinExistence type="predicted"/>
<accession>A0A9P5YWR5</accession>
<evidence type="ECO:0000313" key="1">
    <source>
        <dbReference type="EMBL" id="KAF9476548.1"/>
    </source>
</evidence>
<name>A0A9P5YWR5_9AGAR</name>
<reference evidence="1" key="1">
    <citation type="submission" date="2020-11" db="EMBL/GenBank/DDBJ databases">
        <authorList>
            <consortium name="DOE Joint Genome Institute"/>
            <person name="Ahrendt S."/>
            <person name="Riley R."/>
            <person name="Andreopoulos W."/>
            <person name="Labutti K."/>
            <person name="Pangilinan J."/>
            <person name="Ruiz-Duenas F.J."/>
            <person name="Barrasa J.M."/>
            <person name="Sanchez-Garcia M."/>
            <person name="Camarero S."/>
            <person name="Miyauchi S."/>
            <person name="Serrano A."/>
            <person name="Linde D."/>
            <person name="Babiker R."/>
            <person name="Drula E."/>
            <person name="Ayuso-Fernandez I."/>
            <person name="Pacheco R."/>
            <person name="Padilla G."/>
            <person name="Ferreira P."/>
            <person name="Barriuso J."/>
            <person name="Kellner H."/>
            <person name="Castanera R."/>
            <person name="Alfaro M."/>
            <person name="Ramirez L."/>
            <person name="Pisabarro A.G."/>
            <person name="Kuo A."/>
            <person name="Tritt A."/>
            <person name="Lipzen A."/>
            <person name="He G."/>
            <person name="Yan M."/>
            <person name="Ng V."/>
            <person name="Cullen D."/>
            <person name="Martin F."/>
            <person name="Rosso M.-N."/>
            <person name="Henrissat B."/>
            <person name="Hibbett D."/>
            <person name="Martinez A.T."/>
            <person name="Grigoriev I.V."/>
        </authorList>
    </citation>
    <scope>NUCLEOTIDE SEQUENCE</scope>
    <source>
        <strain evidence="1">CIRM-BRFM 674</strain>
    </source>
</reference>
<dbReference type="OrthoDB" id="2269034at2759"/>
<evidence type="ECO:0000313" key="2">
    <source>
        <dbReference type="Proteomes" id="UP000807469"/>
    </source>
</evidence>